<dbReference type="EMBL" id="BMAQ01000021">
    <property type="protein sequence ID" value="GFR38568.1"/>
    <property type="molecule type" value="Genomic_DNA"/>
</dbReference>
<evidence type="ECO:0000256" key="4">
    <source>
        <dbReference type="ARBA" id="ARBA00022618"/>
    </source>
</evidence>
<evidence type="ECO:0000313" key="11">
    <source>
        <dbReference type="EMBL" id="GFR38568.1"/>
    </source>
</evidence>
<keyword evidence="12" id="KW-1185">Reference proteome</keyword>
<evidence type="ECO:0000256" key="5">
    <source>
        <dbReference type="ARBA" id="ARBA00023210"/>
    </source>
</evidence>
<evidence type="ECO:0000256" key="8">
    <source>
        <dbReference type="ARBA" id="ARBA00026068"/>
    </source>
</evidence>
<dbReference type="Gene3D" id="6.10.250.790">
    <property type="match status" value="1"/>
</dbReference>
<dbReference type="Proteomes" id="UP000654993">
    <property type="component" value="Unassembled WGS sequence"/>
</dbReference>
<dbReference type="GO" id="GO:0000921">
    <property type="term" value="P:septin ring assembly"/>
    <property type="evidence" value="ECO:0007669"/>
    <property type="project" value="TreeGrafter"/>
</dbReference>
<dbReference type="PANTHER" id="PTHR34981:SF1">
    <property type="entry name" value="CELL DIVISION PROTEIN ZAPA"/>
    <property type="match status" value="1"/>
</dbReference>
<feature type="coiled-coil region" evidence="10">
    <location>
        <begin position="65"/>
        <end position="246"/>
    </location>
</feature>
<evidence type="ECO:0000256" key="2">
    <source>
        <dbReference type="ARBA" id="ARBA00015195"/>
    </source>
</evidence>
<dbReference type="GO" id="GO:0005829">
    <property type="term" value="C:cytosol"/>
    <property type="evidence" value="ECO:0007669"/>
    <property type="project" value="TreeGrafter"/>
</dbReference>
<dbReference type="SUPFAM" id="SSF102829">
    <property type="entry name" value="Cell division protein ZapA-like"/>
    <property type="match status" value="1"/>
</dbReference>
<evidence type="ECO:0000256" key="10">
    <source>
        <dbReference type="SAM" id="Coils"/>
    </source>
</evidence>
<dbReference type="PANTHER" id="PTHR34981">
    <property type="entry name" value="CELL DIVISION PROTEIN ZAPA"/>
    <property type="match status" value="1"/>
</dbReference>
<comment type="function">
    <text evidence="7">Activator of cell division through the inhibition of FtsZ GTPase activity, therefore promoting FtsZ assembly into bundles of protofilaments necessary for the formation of the division Z ring. It is recruited early at mid-cell but it is not essential for cell division.</text>
</comment>
<dbReference type="InterPro" id="IPR007838">
    <property type="entry name" value="Cell_div_ZapA-like"/>
</dbReference>
<dbReference type="GO" id="GO:0043093">
    <property type="term" value="P:FtsZ-dependent cytokinesis"/>
    <property type="evidence" value="ECO:0007669"/>
    <property type="project" value="TreeGrafter"/>
</dbReference>
<proteinExistence type="predicted"/>
<keyword evidence="3" id="KW-0963">Cytoplasm</keyword>
<dbReference type="AlphaFoldDB" id="A0A916QGE9"/>
<keyword evidence="5" id="KW-0717">Septation</keyword>
<accession>A0A916QGE9</accession>
<evidence type="ECO:0000256" key="3">
    <source>
        <dbReference type="ARBA" id="ARBA00022490"/>
    </source>
</evidence>
<dbReference type="InterPro" id="IPR053712">
    <property type="entry name" value="Bac_CellDiv_Activator"/>
</dbReference>
<evidence type="ECO:0000313" key="12">
    <source>
        <dbReference type="Proteomes" id="UP000654993"/>
    </source>
</evidence>
<dbReference type="GO" id="GO:0032153">
    <property type="term" value="C:cell division site"/>
    <property type="evidence" value="ECO:0007669"/>
    <property type="project" value="TreeGrafter"/>
</dbReference>
<comment type="subcellular location">
    <subcellularLocation>
        <location evidence="1">Cytoplasm</location>
    </subcellularLocation>
</comment>
<evidence type="ECO:0000256" key="7">
    <source>
        <dbReference type="ARBA" id="ARBA00024910"/>
    </source>
</evidence>
<comment type="caution">
    <text evidence="11">The sequence shown here is derived from an EMBL/GenBank/DDBJ whole genome shotgun (WGS) entry which is preliminary data.</text>
</comment>
<evidence type="ECO:0000256" key="6">
    <source>
        <dbReference type="ARBA" id="ARBA00023306"/>
    </source>
</evidence>
<name>A0A916QGE9_9BACL</name>
<organism evidence="11 12">
    <name type="scientific">Insulibacter thermoxylanivorax</name>
    <dbReference type="NCBI Taxonomy" id="2749268"/>
    <lineage>
        <taxon>Bacteria</taxon>
        <taxon>Bacillati</taxon>
        <taxon>Bacillota</taxon>
        <taxon>Bacilli</taxon>
        <taxon>Bacillales</taxon>
        <taxon>Paenibacillaceae</taxon>
        <taxon>Insulibacter</taxon>
    </lineage>
</organism>
<evidence type="ECO:0000256" key="1">
    <source>
        <dbReference type="ARBA" id="ARBA00004496"/>
    </source>
</evidence>
<protein>
    <recommendedName>
        <fullName evidence="2">Cell division protein ZapA</fullName>
    </recommendedName>
    <alternativeName>
        <fullName evidence="9">Z ring-associated protein ZapA</fullName>
    </alternativeName>
</protein>
<keyword evidence="10" id="KW-0175">Coiled coil</keyword>
<gene>
    <name evidence="11" type="ORF">PRECH8_18640</name>
</gene>
<dbReference type="RefSeq" id="WP_200966813.1">
    <property type="nucleotide sequence ID" value="NZ_BMAQ01000021.1"/>
</dbReference>
<reference evidence="11" key="1">
    <citation type="submission" date="2020-08" db="EMBL/GenBank/DDBJ databases">
        <authorList>
            <person name="Uke A."/>
            <person name="Chhe C."/>
            <person name="Baramee S."/>
            <person name="Kosugi A."/>
        </authorList>
    </citation>
    <scope>NUCLEOTIDE SEQUENCE</scope>
    <source>
        <strain evidence="11">DA-C8</strain>
    </source>
</reference>
<reference evidence="11" key="2">
    <citation type="journal article" date="2021" name="Data Brief">
        <title>Draft genome sequence data of the facultative, thermophilic, xylanolytic bacterium Paenibacillus sp. strain DA-C8.</title>
        <authorList>
            <person name="Chhe C."/>
            <person name="Uke A."/>
            <person name="Baramee S."/>
            <person name="Ungkulpasvich U."/>
            <person name="Tachaapaikoon C."/>
            <person name="Pason P."/>
            <person name="Waeonukul R."/>
            <person name="Ratanakhanokchai K."/>
            <person name="Kosugi A."/>
        </authorList>
    </citation>
    <scope>NUCLEOTIDE SEQUENCE</scope>
    <source>
        <strain evidence="11">DA-C8</strain>
    </source>
</reference>
<sequence length="253" mass="29118">MKENKTSVPVEIYGTKYKLLADSASSASYVTMVAAHVDEQMHKIAEQHPQLDLARLAVLAAINTADELLKTKEQFERANAVAIEKKNQEINEIRGKIDEIQGKYNEAKEQLNELNVKHADTMKELTALREQHEAKLKELNQLRAKHQAAVQERDELFKKHKRMEEELAAARRQNEKAEQDLKALRSEHEALKQQLAAVKLQKASAEAAPGREGVRDSGEMSIYEQYEKLKQEYTKLQNEFNEWIELTEEELRN</sequence>
<dbReference type="Pfam" id="PF05164">
    <property type="entry name" value="ZapA"/>
    <property type="match status" value="1"/>
</dbReference>
<keyword evidence="6" id="KW-0131">Cell cycle</keyword>
<dbReference type="GO" id="GO:0000917">
    <property type="term" value="P:division septum assembly"/>
    <property type="evidence" value="ECO:0007669"/>
    <property type="project" value="UniProtKB-KW"/>
</dbReference>
<keyword evidence="4" id="KW-0132">Cell division</keyword>
<dbReference type="GO" id="GO:0030428">
    <property type="term" value="C:cell septum"/>
    <property type="evidence" value="ECO:0007669"/>
    <property type="project" value="TreeGrafter"/>
</dbReference>
<evidence type="ECO:0000256" key="9">
    <source>
        <dbReference type="ARBA" id="ARBA00033158"/>
    </source>
</evidence>
<comment type="subunit">
    <text evidence="8">Homodimer. Interacts with FtsZ.</text>
</comment>
<dbReference type="InterPro" id="IPR036192">
    <property type="entry name" value="Cell_div_ZapA-like_sf"/>
</dbReference>